<protein>
    <recommendedName>
        <fullName evidence="3 7">Histone acetyltransferase type B catalytic subunit</fullName>
        <ecNumber evidence="2 7">2.3.1.48</ecNumber>
    </recommendedName>
</protein>
<name>A0A6A6CGQ9_ZASCE</name>
<evidence type="ECO:0000256" key="1">
    <source>
        <dbReference type="ARBA" id="ARBA00010543"/>
    </source>
</evidence>
<comment type="catalytic activity">
    <reaction evidence="6 7">
        <text>L-lysyl-[protein] + acetyl-CoA = N(6)-acetyl-L-lysyl-[protein] + CoA + H(+)</text>
        <dbReference type="Rhea" id="RHEA:45948"/>
        <dbReference type="Rhea" id="RHEA-COMP:9752"/>
        <dbReference type="Rhea" id="RHEA-COMP:10731"/>
        <dbReference type="ChEBI" id="CHEBI:15378"/>
        <dbReference type="ChEBI" id="CHEBI:29969"/>
        <dbReference type="ChEBI" id="CHEBI:57287"/>
        <dbReference type="ChEBI" id="CHEBI:57288"/>
        <dbReference type="ChEBI" id="CHEBI:61930"/>
        <dbReference type="EC" id="2.3.1.48"/>
    </reaction>
</comment>
<dbReference type="Gene3D" id="3.90.360.10">
    <property type="entry name" value="Histone acetyl transferase 1 (HAT1), N-terminal domain"/>
    <property type="match status" value="1"/>
</dbReference>
<evidence type="ECO:0000256" key="4">
    <source>
        <dbReference type="ARBA" id="ARBA00022679"/>
    </source>
</evidence>
<comment type="subcellular location">
    <subcellularLocation>
        <location evidence="7">Cytoplasm</location>
    </subcellularLocation>
    <subcellularLocation>
        <location evidence="7">Nucleus</location>
    </subcellularLocation>
</comment>
<evidence type="ECO:0000256" key="3">
    <source>
        <dbReference type="ARBA" id="ARBA00021268"/>
    </source>
</evidence>
<dbReference type="GO" id="GO:0031509">
    <property type="term" value="P:subtelomeric heterochromatin formation"/>
    <property type="evidence" value="ECO:0007669"/>
    <property type="project" value="InterPro"/>
</dbReference>
<dbReference type="GeneID" id="54560408"/>
<gene>
    <name evidence="13" type="ORF">M409DRAFT_24220</name>
</gene>
<dbReference type="EMBL" id="ML993600">
    <property type="protein sequence ID" value="KAF2165370.1"/>
    <property type="molecule type" value="Genomic_DNA"/>
</dbReference>
<evidence type="ECO:0000256" key="9">
    <source>
        <dbReference type="PIRSR" id="PIRSR038084-2"/>
    </source>
</evidence>
<feature type="region of interest" description="Disordered" evidence="11">
    <location>
        <begin position="470"/>
        <end position="526"/>
    </location>
</feature>
<comment type="subunit">
    <text evidence="7">Component of the HAT-B complex composed of at least HAT1 and HAT2. The HAT-B complex binds to histone H4 tail.</text>
</comment>
<keyword evidence="14" id="KW-1185">Reference proteome</keyword>
<evidence type="ECO:0000256" key="2">
    <source>
        <dbReference type="ARBA" id="ARBA00013184"/>
    </source>
</evidence>
<dbReference type="InterPro" id="IPR017380">
    <property type="entry name" value="Hist_AcTrfase_B-typ_cat-su"/>
</dbReference>
<evidence type="ECO:0000256" key="11">
    <source>
        <dbReference type="SAM" id="MobiDB-lite"/>
    </source>
</evidence>
<evidence type="ECO:0000313" key="13">
    <source>
        <dbReference type="EMBL" id="KAF2165370.1"/>
    </source>
</evidence>
<keyword evidence="7" id="KW-0539">Nucleus</keyword>
<reference evidence="13" key="1">
    <citation type="journal article" date="2020" name="Stud. Mycol.">
        <title>101 Dothideomycetes genomes: a test case for predicting lifestyles and emergence of pathogens.</title>
        <authorList>
            <person name="Haridas S."/>
            <person name="Albert R."/>
            <person name="Binder M."/>
            <person name="Bloem J."/>
            <person name="Labutti K."/>
            <person name="Salamov A."/>
            <person name="Andreopoulos B."/>
            <person name="Baker S."/>
            <person name="Barry K."/>
            <person name="Bills G."/>
            <person name="Bluhm B."/>
            <person name="Cannon C."/>
            <person name="Castanera R."/>
            <person name="Culley D."/>
            <person name="Daum C."/>
            <person name="Ezra D."/>
            <person name="Gonzalez J."/>
            <person name="Henrissat B."/>
            <person name="Kuo A."/>
            <person name="Liang C."/>
            <person name="Lipzen A."/>
            <person name="Lutzoni F."/>
            <person name="Magnuson J."/>
            <person name="Mondo S."/>
            <person name="Nolan M."/>
            <person name="Ohm R."/>
            <person name="Pangilinan J."/>
            <person name="Park H.-J."/>
            <person name="Ramirez L."/>
            <person name="Alfaro M."/>
            <person name="Sun H."/>
            <person name="Tritt A."/>
            <person name="Yoshinaga Y."/>
            <person name="Zwiers L.-H."/>
            <person name="Turgeon B."/>
            <person name="Goodwin S."/>
            <person name="Spatafora J."/>
            <person name="Crous P."/>
            <person name="Grigoriev I."/>
        </authorList>
    </citation>
    <scope>NUCLEOTIDE SEQUENCE</scope>
    <source>
        <strain evidence="13">ATCC 36951</strain>
    </source>
</reference>
<sequence length="526" mass="60495">MPRTSDSVTVEDDDELTQEIEAQVNEWSSNSNECFTVQLVRGDGAVTASFKPEYTYSMFGDEEAIFGYQDLSIDLTFRAHDLEPELKFSYGKIFEAQGEVRPTDIIEALRDFLPQSAFKSKKSEDDAADFQPPGEKIHTYKREGKTYETWCASLSDERAKKLVQNVQILIPMFIDGGSLLELEQSWTAARWKVFLVYEVDQNPSDKVSPYSFVGYGTSYRSFTFPDRLKTVQFDDFSPSSQPLEFFMPPPDGKTNELANPPDFDSPLDLPSRERLSQFLVLPPFHGAGHGQELYNTMYKHLTAPPNVREFTVEDPNERFDDLRDFCDLLYLRQNVPEFAALRINTDIPEDKMRMDVNIPTELIVPAEVRKQVMRDTKIMQRQFDRLVEMHTLSFIDNRSRSRLTKKEKSTNAHDKAYFFWRLYVKQRLYIFNADQLKQVEHTERVEKLESALDSVLEAYSEMIDKVKAKEKSDVEMGDVNTSADASAPKRKRPVIDDEEDDDDEEAAGAENEETGPNTNGHKKVKV</sequence>
<evidence type="ECO:0000256" key="10">
    <source>
        <dbReference type="PIRSR" id="PIRSR038084-3"/>
    </source>
</evidence>
<dbReference type="Pfam" id="PF10394">
    <property type="entry name" value="Hat1_N"/>
    <property type="match status" value="1"/>
</dbReference>
<evidence type="ECO:0000256" key="5">
    <source>
        <dbReference type="ARBA" id="ARBA00023315"/>
    </source>
</evidence>
<evidence type="ECO:0000256" key="7">
    <source>
        <dbReference type="PIRNR" id="PIRNR038084"/>
    </source>
</evidence>
<dbReference type="RefSeq" id="XP_033666259.1">
    <property type="nucleotide sequence ID" value="XM_033807136.1"/>
</dbReference>
<feature type="region of interest" description="Interaction with histone H4 N-terminus" evidence="9">
    <location>
        <begin position="61"/>
        <end position="63"/>
    </location>
</feature>
<feature type="compositionally biased region" description="Acidic residues" evidence="11">
    <location>
        <begin position="496"/>
        <end position="513"/>
    </location>
</feature>
<evidence type="ECO:0000256" key="6">
    <source>
        <dbReference type="ARBA" id="ARBA00048017"/>
    </source>
</evidence>
<dbReference type="PIRSF" id="PIRSF038084">
    <property type="entry name" value="HAT-B_cat"/>
    <property type="match status" value="1"/>
</dbReference>
<feature type="site" description="Interaction with histone H4 N-terminus" evidence="10">
    <location>
        <position position="191"/>
    </location>
</feature>
<dbReference type="GO" id="GO:0000781">
    <property type="term" value="C:chromosome, telomeric region"/>
    <property type="evidence" value="ECO:0007669"/>
    <property type="project" value="GOC"/>
</dbReference>
<keyword evidence="4 7" id="KW-0808">Transferase</keyword>
<dbReference type="Proteomes" id="UP000799537">
    <property type="component" value="Unassembled WGS sequence"/>
</dbReference>
<dbReference type="SUPFAM" id="SSF55729">
    <property type="entry name" value="Acyl-CoA N-acyltransferases (Nat)"/>
    <property type="match status" value="1"/>
</dbReference>
<dbReference type="GO" id="GO:0005737">
    <property type="term" value="C:cytoplasm"/>
    <property type="evidence" value="ECO:0007669"/>
    <property type="project" value="UniProtKB-SubCell"/>
</dbReference>
<evidence type="ECO:0000259" key="12">
    <source>
        <dbReference type="Pfam" id="PF10394"/>
    </source>
</evidence>
<dbReference type="InterPro" id="IPR019467">
    <property type="entry name" value="Hat1_N"/>
</dbReference>
<feature type="active site" description="Proton donor/acceptor" evidence="8">
    <location>
        <position position="313"/>
    </location>
</feature>
<feature type="domain" description="Histone acetyl transferase HAT1 N-terminal" evidence="12">
    <location>
        <begin position="27"/>
        <end position="175"/>
    </location>
</feature>
<dbReference type="InterPro" id="IPR016181">
    <property type="entry name" value="Acyl_CoA_acyltransferase"/>
</dbReference>
<dbReference type="AlphaFoldDB" id="A0A6A6CGQ9"/>
<keyword evidence="7" id="KW-0963">Cytoplasm</keyword>
<dbReference type="Gene3D" id="3.40.630.30">
    <property type="match status" value="1"/>
</dbReference>
<dbReference type="OrthoDB" id="10253098at2759"/>
<feature type="binding site" evidence="9">
    <location>
        <position position="316"/>
    </location>
    <ligand>
        <name>acetyl-CoA</name>
        <dbReference type="ChEBI" id="CHEBI:57288"/>
    </ligand>
</feature>
<comment type="function">
    <text evidence="7">Catalytic component of the histone acetylase B (HAT-B) complex. Has intrinsic substrate specificity that modifies lysine in recognition sequence GXGKXG. Involved in DNA double-strand break repair.</text>
</comment>
<dbReference type="GO" id="GO:0005634">
    <property type="term" value="C:nucleus"/>
    <property type="evidence" value="ECO:0007669"/>
    <property type="project" value="UniProtKB-SubCell"/>
</dbReference>
<dbReference type="EC" id="2.3.1.48" evidence="2 7"/>
<comment type="similarity">
    <text evidence="1 7">Belongs to the HAT1 family.</text>
</comment>
<accession>A0A6A6CGQ9</accession>
<organism evidence="13 14">
    <name type="scientific">Zasmidium cellare ATCC 36951</name>
    <dbReference type="NCBI Taxonomy" id="1080233"/>
    <lineage>
        <taxon>Eukaryota</taxon>
        <taxon>Fungi</taxon>
        <taxon>Dikarya</taxon>
        <taxon>Ascomycota</taxon>
        <taxon>Pezizomycotina</taxon>
        <taxon>Dothideomycetes</taxon>
        <taxon>Dothideomycetidae</taxon>
        <taxon>Mycosphaerellales</taxon>
        <taxon>Mycosphaerellaceae</taxon>
        <taxon>Zasmidium</taxon>
    </lineage>
</organism>
<dbReference type="GO" id="GO:0004402">
    <property type="term" value="F:histone acetyltransferase activity"/>
    <property type="evidence" value="ECO:0007669"/>
    <property type="project" value="UniProtKB-UniRule"/>
</dbReference>
<dbReference type="InterPro" id="IPR037113">
    <property type="entry name" value="Hat1_N_sf"/>
</dbReference>
<evidence type="ECO:0000313" key="14">
    <source>
        <dbReference type="Proteomes" id="UP000799537"/>
    </source>
</evidence>
<keyword evidence="5 7" id="KW-0012">Acyltransferase</keyword>
<proteinExistence type="inferred from homology"/>
<evidence type="ECO:0000256" key="8">
    <source>
        <dbReference type="PIRSR" id="PIRSR038084-1"/>
    </source>
</evidence>
<dbReference type="PANTHER" id="PTHR12046">
    <property type="entry name" value="HISTONE ACETYLTRANSFERASE TYPE B CATALYTIC SUBUNIT"/>
    <property type="match status" value="1"/>
</dbReference>